<dbReference type="GO" id="GO:0003677">
    <property type="term" value="F:DNA binding"/>
    <property type="evidence" value="ECO:0007669"/>
    <property type="project" value="UniProtKB-KW"/>
</dbReference>
<proteinExistence type="predicted"/>
<dbReference type="InterPro" id="IPR018640">
    <property type="entry name" value="DUF2063"/>
</dbReference>
<sequence>MNSDSAPERLARLQSGFAGHIRDPEGVAAPADIEDRRMEVYRDLFFRNISGLLASNFPVTRKLYDDDGWKRLVREFFIEHRAHTPLFPELPKEFLRYLQDFRNAKDGDPPFLLELAHYEWIELALSLDTRELDEVTADPQGDLIAGVPVLSPLAWPLSYRYPVHRIAPDFRPDRPGDQITQLLVYRNRRDQVRFMQLNDVTQLLLHLMSEDPQRTGHELLLQVAERIAHPDPAALVGHGKSLLDDLKTRDVILGTQPVPNSD</sequence>
<evidence type="ECO:0000313" key="4">
    <source>
        <dbReference type="Proteomes" id="UP001359886"/>
    </source>
</evidence>
<dbReference type="Pfam" id="PF22106">
    <property type="entry name" value="NGO1945_C"/>
    <property type="match status" value="1"/>
</dbReference>
<keyword evidence="3" id="KW-0238">DNA-binding</keyword>
<accession>A0AAW9R667</accession>
<feature type="domain" description="Putative DNA-binding" evidence="1">
    <location>
        <begin position="13"/>
        <end position="98"/>
    </location>
</feature>
<dbReference type="InterPro" id="IPR054098">
    <property type="entry name" value="NGO1945-like_C"/>
</dbReference>
<dbReference type="Proteomes" id="UP001359886">
    <property type="component" value="Unassembled WGS sequence"/>
</dbReference>
<reference evidence="3 4" key="1">
    <citation type="submission" date="2024-02" db="EMBL/GenBank/DDBJ databases">
        <title>A novel Wenzhouxiangellaceae bacterium, isolated from coastal sediments.</title>
        <authorList>
            <person name="Du Z.-J."/>
            <person name="Ye Y.-Q."/>
            <person name="Zhang X.-Y."/>
        </authorList>
    </citation>
    <scope>NUCLEOTIDE SEQUENCE [LARGE SCALE GENOMIC DNA]</scope>
    <source>
        <strain evidence="3 4">CH-27</strain>
    </source>
</reference>
<organism evidence="3 4">
    <name type="scientific">Elongatibacter sediminis</name>
    <dbReference type="NCBI Taxonomy" id="3119006"/>
    <lineage>
        <taxon>Bacteria</taxon>
        <taxon>Pseudomonadati</taxon>
        <taxon>Pseudomonadota</taxon>
        <taxon>Gammaproteobacteria</taxon>
        <taxon>Chromatiales</taxon>
        <taxon>Wenzhouxiangellaceae</taxon>
        <taxon>Elongatibacter</taxon>
    </lineage>
</organism>
<evidence type="ECO:0000259" key="1">
    <source>
        <dbReference type="Pfam" id="PF09836"/>
    </source>
</evidence>
<keyword evidence="4" id="KW-1185">Reference proteome</keyword>
<dbReference type="RefSeq" id="WP_354694712.1">
    <property type="nucleotide sequence ID" value="NZ_JAZHOG010000004.1"/>
</dbReference>
<dbReference type="Gene3D" id="3.90.930.50">
    <property type="match status" value="1"/>
</dbReference>
<dbReference type="InterPro" id="IPR044922">
    <property type="entry name" value="DUF2063_N_sf"/>
</dbReference>
<gene>
    <name evidence="3" type="ORF">V3330_07080</name>
</gene>
<evidence type="ECO:0000259" key="2">
    <source>
        <dbReference type="Pfam" id="PF22106"/>
    </source>
</evidence>
<dbReference type="Pfam" id="PF09836">
    <property type="entry name" value="DUF2063"/>
    <property type="match status" value="1"/>
</dbReference>
<evidence type="ECO:0000313" key="3">
    <source>
        <dbReference type="EMBL" id="MEJ8567387.1"/>
    </source>
</evidence>
<protein>
    <submittedName>
        <fullName evidence="3">DNA-binding domain-containing protein</fullName>
    </submittedName>
</protein>
<dbReference type="Gene3D" id="1.10.150.690">
    <property type="entry name" value="DUF2063"/>
    <property type="match status" value="1"/>
</dbReference>
<dbReference type="EMBL" id="JAZHOG010000004">
    <property type="protein sequence ID" value="MEJ8567387.1"/>
    <property type="molecule type" value="Genomic_DNA"/>
</dbReference>
<name>A0AAW9R667_9GAMM</name>
<feature type="domain" description="NGO1945-like C-terminal" evidence="2">
    <location>
        <begin position="151"/>
        <end position="246"/>
    </location>
</feature>
<comment type="caution">
    <text evidence="3">The sequence shown here is derived from an EMBL/GenBank/DDBJ whole genome shotgun (WGS) entry which is preliminary data.</text>
</comment>
<dbReference type="AlphaFoldDB" id="A0AAW9R667"/>